<gene>
    <name evidence="1" type="ORF">HOLleu_31479</name>
</gene>
<name>A0A9Q1BHT3_HOLLE</name>
<accession>A0A9Q1BHT3</accession>
<dbReference type="OrthoDB" id="1917519at2759"/>
<evidence type="ECO:0000313" key="1">
    <source>
        <dbReference type="EMBL" id="KAJ8026598.1"/>
    </source>
</evidence>
<protein>
    <submittedName>
        <fullName evidence="1">Uncharacterized protein</fullName>
    </submittedName>
</protein>
<organism evidence="1 2">
    <name type="scientific">Holothuria leucospilota</name>
    <name type="common">Black long sea cucumber</name>
    <name type="synonym">Mertensiothuria leucospilota</name>
    <dbReference type="NCBI Taxonomy" id="206669"/>
    <lineage>
        <taxon>Eukaryota</taxon>
        <taxon>Metazoa</taxon>
        <taxon>Echinodermata</taxon>
        <taxon>Eleutherozoa</taxon>
        <taxon>Echinozoa</taxon>
        <taxon>Holothuroidea</taxon>
        <taxon>Aspidochirotacea</taxon>
        <taxon>Aspidochirotida</taxon>
        <taxon>Holothuriidae</taxon>
        <taxon>Holothuria</taxon>
    </lineage>
</organism>
<dbReference type="EMBL" id="JAIZAY010000016">
    <property type="protein sequence ID" value="KAJ8026598.1"/>
    <property type="molecule type" value="Genomic_DNA"/>
</dbReference>
<reference evidence="1" key="1">
    <citation type="submission" date="2021-10" db="EMBL/GenBank/DDBJ databases">
        <title>Tropical sea cucumber genome reveals ecological adaptation and Cuvierian tubules defense mechanism.</title>
        <authorList>
            <person name="Chen T."/>
        </authorList>
    </citation>
    <scope>NUCLEOTIDE SEQUENCE</scope>
    <source>
        <strain evidence="1">Nanhai2018</strain>
        <tissue evidence="1">Muscle</tissue>
    </source>
</reference>
<evidence type="ECO:0000313" key="2">
    <source>
        <dbReference type="Proteomes" id="UP001152320"/>
    </source>
</evidence>
<keyword evidence="2" id="KW-1185">Reference proteome</keyword>
<dbReference type="AlphaFoldDB" id="A0A9Q1BHT3"/>
<comment type="caution">
    <text evidence="1">The sequence shown here is derived from an EMBL/GenBank/DDBJ whole genome shotgun (WGS) entry which is preliminary data.</text>
</comment>
<proteinExistence type="predicted"/>
<dbReference type="Proteomes" id="UP001152320">
    <property type="component" value="Chromosome 16"/>
</dbReference>
<sequence length="79" mass="9434">MLRERILLFLVEVKGHLRSPEVKLRKSCKRLVNTISQVSNDRHFSYLVYRFVILRESTLLFLVEVKGHLRSLEVKDRKP</sequence>